<gene>
    <name evidence="2" type="ORF">Q664_50330</name>
</gene>
<evidence type="ECO:0000259" key="1">
    <source>
        <dbReference type="Pfam" id="PF01882"/>
    </source>
</evidence>
<organism evidence="2 3">
    <name type="scientific">Archangium violaceum Cb vi76</name>
    <dbReference type="NCBI Taxonomy" id="1406225"/>
    <lineage>
        <taxon>Bacteria</taxon>
        <taxon>Pseudomonadati</taxon>
        <taxon>Myxococcota</taxon>
        <taxon>Myxococcia</taxon>
        <taxon>Myxococcales</taxon>
        <taxon>Cystobacterineae</taxon>
        <taxon>Archangiaceae</taxon>
        <taxon>Archangium</taxon>
    </lineage>
</organism>
<dbReference type="PANTHER" id="PTHR33608">
    <property type="entry name" value="BLL2464 PROTEIN"/>
    <property type="match status" value="1"/>
</dbReference>
<dbReference type="InterPro" id="IPR002881">
    <property type="entry name" value="DUF58"/>
</dbReference>
<name>A0A084SF47_9BACT</name>
<sequence length="288" mass="30382">MSTALDFDEAEVARLAPGLALALPRTPQRGRVGEVRAASAGSSLELHDFRAYQPGDDLRQMDWNAVARTGELILRVRQDEVSPRLEVLLDGSRSMALSPRKAGCARELALLATEVGAHQGLSPTLLVGGARPERVQGQVCRSALRSATFDAKDALHAALGRLPPLRPCGLRVVVSDFLFEAPLPALVSRLAQGAAVLFLVQVLDAEDLEPTGGEGARLVDAESGAALEELLTEEVLAAYARRFAEHQKALGAAAARARAVHLVAPAPQALRTLVAGALRPLFLPAGVA</sequence>
<proteinExistence type="predicted"/>
<evidence type="ECO:0000313" key="3">
    <source>
        <dbReference type="Proteomes" id="UP000028547"/>
    </source>
</evidence>
<evidence type="ECO:0000313" key="2">
    <source>
        <dbReference type="EMBL" id="KFA87082.1"/>
    </source>
</evidence>
<dbReference type="Proteomes" id="UP000028547">
    <property type="component" value="Unassembled WGS sequence"/>
</dbReference>
<accession>A0A084SF47</accession>
<dbReference type="EMBL" id="JPMI01000394">
    <property type="protein sequence ID" value="KFA87082.1"/>
    <property type="molecule type" value="Genomic_DNA"/>
</dbReference>
<dbReference type="AlphaFoldDB" id="A0A084SF47"/>
<reference evidence="2 3" key="1">
    <citation type="submission" date="2014-07" db="EMBL/GenBank/DDBJ databases">
        <title>Draft Genome Sequence of Gephyronic Acid Producer, Cystobacter violaceus Strain Cb vi76.</title>
        <authorList>
            <person name="Stevens D.C."/>
            <person name="Young J."/>
            <person name="Carmichael R."/>
            <person name="Tan J."/>
            <person name="Taylor R.E."/>
        </authorList>
    </citation>
    <scope>NUCLEOTIDE SEQUENCE [LARGE SCALE GENOMIC DNA]</scope>
    <source>
        <strain evidence="2 3">Cb vi76</strain>
    </source>
</reference>
<dbReference type="Pfam" id="PF01882">
    <property type="entry name" value="DUF58"/>
    <property type="match status" value="1"/>
</dbReference>
<protein>
    <recommendedName>
        <fullName evidence="1">DUF58 domain-containing protein</fullName>
    </recommendedName>
</protein>
<dbReference type="RefSeq" id="WP_043413608.1">
    <property type="nucleotide sequence ID" value="NZ_JPMI01000394.1"/>
</dbReference>
<feature type="domain" description="DUF58" evidence="1">
    <location>
        <begin position="48"/>
        <end position="248"/>
    </location>
</feature>
<comment type="caution">
    <text evidence="2">The sequence shown here is derived from an EMBL/GenBank/DDBJ whole genome shotgun (WGS) entry which is preliminary data.</text>
</comment>
<dbReference type="PANTHER" id="PTHR33608:SF7">
    <property type="entry name" value="DUF58 DOMAIN-CONTAINING PROTEIN"/>
    <property type="match status" value="1"/>
</dbReference>